<dbReference type="PANTHER" id="PTHR43692:SF1">
    <property type="entry name" value="UDP-N-ACETYLMURAMOYLALANINE--D-GLUTAMATE LIGASE"/>
    <property type="match status" value="1"/>
</dbReference>
<comment type="pathway">
    <text evidence="2 7 8">Cell wall biogenesis; peptidoglycan biosynthesis.</text>
</comment>
<dbReference type="Gene3D" id="3.90.190.20">
    <property type="entry name" value="Mur ligase, C-terminal domain"/>
    <property type="match status" value="1"/>
</dbReference>
<accession>A0ABW8PYL7</accession>
<dbReference type="InterPro" id="IPR005762">
    <property type="entry name" value="MurD"/>
</dbReference>
<dbReference type="InterPro" id="IPR013221">
    <property type="entry name" value="Mur_ligase_cen"/>
</dbReference>
<evidence type="ECO:0000313" key="11">
    <source>
        <dbReference type="EMBL" id="MFK7160946.1"/>
    </source>
</evidence>
<evidence type="ECO:0000313" key="12">
    <source>
        <dbReference type="Proteomes" id="UP001621714"/>
    </source>
</evidence>
<dbReference type="GO" id="GO:0008764">
    <property type="term" value="F:UDP-N-acetylmuramoylalanine-D-glutamate ligase activity"/>
    <property type="evidence" value="ECO:0007669"/>
    <property type="project" value="UniProtKB-EC"/>
</dbReference>
<keyword evidence="3 7" id="KW-0963">Cytoplasm</keyword>
<proteinExistence type="inferred from homology"/>
<dbReference type="SUPFAM" id="SSF51984">
    <property type="entry name" value="MurCD N-terminal domain"/>
    <property type="match status" value="1"/>
</dbReference>
<dbReference type="InterPro" id="IPR004101">
    <property type="entry name" value="Mur_ligase_C"/>
</dbReference>
<dbReference type="Proteomes" id="UP001621714">
    <property type="component" value="Unassembled WGS sequence"/>
</dbReference>
<evidence type="ECO:0000259" key="9">
    <source>
        <dbReference type="Pfam" id="PF02875"/>
    </source>
</evidence>
<comment type="caution">
    <text evidence="11">The sequence shown here is derived from an EMBL/GenBank/DDBJ whole genome shotgun (WGS) entry which is preliminary data.</text>
</comment>
<dbReference type="Pfam" id="PF08245">
    <property type="entry name" value="Mur_ligase_M"/>
    <property type="match status" value="1"/>
</dbReference>
<keyword evidence="7 8" id="KW-0132">Cell division</keyword>
<feature type="domain" description="Mur ligase central" evidence="10">
    <location>
        <begin position="114"/>
        <end position="287"/>
    </location>
</feature>
<comment type="function">
    <text evidence="7 8">Cell wall formation. Catalyzes the addition of glutamate to the nucleotide precursor UDP-N-acetylmuramoyl-L-alanine (UMA).</text>
</comment>
<dbReference type="SUPFAM" id="SSF53623">
    <property type="entry name" value="MurD-like peptide ligases, catalytic domain"/>
    <property type="match status" value="1"/>
</dbReference>
<sequence length="454" mass="47675">MPAFSSSASYLVIGLGQTGLTVVDYLQRQGVAFAVADTRLAPPGLAAFQAQYADIEVSLGPLDAAYLKRFTHLVVSPGLSIQTPAIVAAQEAGVEVLGDIELFCQAAQQPIIAITGSNGKTTVTSLIGTMIDACGYRVGVGGNIGVPALTLLEQNVDFYVLELSSFQLETLSSLRAKAALLLNISEDHLDRYPDMAAYIQAKQRIFDGCEVAVYNREDSATQPSQGVAQSCISFGLDAPPSAQDLGLGWHQGQLWLMQGALACVAADHIQLAGSHGRSNVLAALACCLAAGLPLAGLQQGIRQFTGLAHRCQKIAERAGVHYYNDSKATNIGAVLAAVQGLQDEAAALWLILGGEGKGQDFRLLSQGLAKACAQGKIAGAALIGRDAPLIQAALEQHCRCWISSTLEQAVESLSCLAQPGDAVVLSPACASFDQFTGYQQRGEVFVQCVQQLSN</sequence>
<keyword evidence="7 8" id="KW-0133">Cell shape</keyword>
<dbReference type="Pfam" id="PF02875">
    <property type="entry name" value="Mur_ligase_C"/>
    <property type="match status" value="1"/>
</dbReference>
<dbReference type="EMBL" id="JBANFI010000004">
    <property type="protein sequence ID" value="MFK7160946.1"/>
    <property type="molecule type" value="Genomic_DNA"/>
</dbReference>
<dbReference type="Pfam" id="PF21799">
    <property type="entry name" value="MurD-like_N"/>
    <property type="match status" value="1"/>
</dbReference>
<dbReference type="PANTHER" id="PTHR43692">
    <property type="entry name" value="UDP-N-ACETYLMURAMOYLALANINE--D-GLUTAMATE LIGASE"/>
    <property type="match status" value="1"/>
</dbReference>
<dbReference type="EC" id="6.3.2.9" evidence="7 8"/>
<evidence type="ECO:0000259" key="10">
    <source>
        <dbReference type="Pfam" id="PF08245"/>
    </source>
</evidence>
<gene>
    <name evidence="7 11" type="primary">murD</name>
    <name evidence="11" type="ORF">V6U78_07850</name>
</gene>
<dbReference type="InterPro" id="IPR036615">
    <property type="entry name" value="Mur_ligase_C_dom_sf"/>
</dbReference>
<dbReference type="SUPFAM" id="SSF53244">
    <property type="entry name" value="MurD-like peptide ligases, peptide-binding domain"/>
    <property type="match status" value="1"/>
</dbReference>
<organism evidence="11 12">
    <name type="scientific">Marinospirillum alkalitolerans</name>
    <dbReference type="NCBI Taxonomy" id="3123374"/>
    <lineage>
        <taxon>Bacteria</taxon>
        <taxon>Pseudomonadati</taxon>
        <taxon>Pseudomonadota</taxon>
        <taxon>Gammaproteobacteria</taxon>
        <taxon>Oceanospirillales</taxon>
        <taxon>Oceanospirillaceae</taxon>
        <taxon>Marinospirillum</taxon>
    </lineage>
</organism>
<keyword evidence="12" id="KW-1185">Reference proteome</keyword>
<dbReference type="InterPro" id="IPR036565">
    <property type="entry name" value="Mur-like_cat_sf"/>
</dbReference>
<evidence type="ECO:0000256" key="6">
    <source>
        <dbReference type="ARBA" id="ARBA00022840"/>
    </source>
</evidence>
<feature type="binding site" evidence="7">
    <location>
        <begin position="116"/>
        <end position="122"/>
    </location>
    <ligand>
        <name>ATP</name>
        <dbReference type="ChEBI" id="CHEBI:30616"/>
    </ligand>
</feature>
<comment type="similarity">
    <text evidence="7">Belongs to the MurCDEF family.</text>
</comment>
<keyword evidence="7 8" id="KW-0573">Peptidoglycan synthesis</keyword>
<evidence type="ECO:0000256" key="3">
    <source>
        <dbReference type="ARBA" id="ARBA00022490"/>
    </source>
</evidence>
<dbReference type="Gene3D" id="3.40.50.720">
    <property type="entry name" value="NAD(P)-binding Rossmann-like Domain"/>
    <property type="match status" value="1"/>
</dbReference>
<evidence type="ECO:0000256" key="1">
    <source>
        <dbReference type="ARBA" id="ARBA00004496"/>
    </source>
</evidence>
<comment type="subcellular location">
    <subcellularLocation>
        <location evidence="1 7 8">Cytoplasm</location>
    </subcellularLocation>
</comment>
<feature type="domain" description="Mur ligase C-terminal" evidence="9">
    <location>
        <begin position="309"/>
        <end position="429"/>
    </location>
</feature>
<evidence type="ECO:0000256" key="8">
    <source>
        <dbReference type="RuleBase" id="RU003664"/>
    </source>
</evidence>
<keyword evidence="7 8" id="KW-0131">Cell cycle</keyword>
<keyword evidence="6 7" id="KW-0067">ATP-binding</keyword>
<evidence type="ECO:0000256" key="4">
    <source>
        <dbReference type="ARBA" id="ARBA00022598"/>
    </source>
</evidence>
<evidence type="ECO:0000256" key="7">
    <source>
        <dbReference type="HAMAP-Rule" id="MF_00639"/>
    </source>
</evidence>
<keyword evidence="4 7" id="KW-0436">Ligase</keyword>
<evidence type="ECO:0000256" key="5">
    <source>
        <dbReference type="ARBA" id="ARBA00022741"/>
    </source>
</evidence>
<dbReference type="HAMAP" id="MF_00639">
    <property type="entry name" value="MurD"/>
    <property type="match status" value="1"/>
</dbReference>
<protein>
    <recommendedName>
        <fullName evidence="7 8">UDP-N-acetylmuramoylalanine--D-glutamate ligase</fullName>
        <ecNumber evidence="7 8">6.3.2.9</ecNumber>
    </recommendedName>
    <alternativeName>
        <fullName evidence="7">D-glutamic acid-adding enzyme</fullName>
    </alternativeName>
    <alternativeName>
        <fullName evidence="7">UDP-N-acetylmuramoyl-L-alanyl-D-glutamate synthetase</fullName>
    </alternativeName>
</protein>
<comment type="catalytic activity">
    <reaction evidence="7 8">
        <text>UDP-N-acetyl-alpha-D-muramoyl-L-alanine + D-glutamate + ATP = UDP-N-acetyl-alpha-D-muramoyl-L-alanyl-D-glutamate + ADP + phosphate + H(+)</text>
        <dbReference type="Rhea" id="RHEA:16429"/>
        <dbReference type="ChEBI" id="CHEBI:15378"/>
        <dbReference type="ChEBI" id="CHEBI:29986"/>
        <dbReference type="ChEBI" id="CHEBI:30616"/>
        <dbReference type="ChEBI" id="CHEBI:43474"/>
        <dbReference type="ChEBI" id="CHEBI:83898"/>
        <dbReference type="ChEBI" id="CHEBI:83900"/>
        <dbReference type="ChEBI" id="CHEBI:456216"/>
        <dbReference type="EC" id="6.3.2.9"/>
    </reaction>
</comment>
<dbReference type="NCBIfam" id="TIGR01087">
    <property type="entry name" value="murD"/>
    <property type="match status" value="1"/>
</dbReference>
<reference evidence="11 12" key="1">
    <citation type="submission" date="2024-02" db="EMBL/GenBank/DDBJ databases">
        <title>Marinospirillum sp. MEB 164 isolated from Lonar lake sediment.</title>
        <authorList>
            <person name="Joshi A."/>
            <person name="Thite S."/>
        </authorList>
    </citation>
    <scope>NUCLEOTIDE SEQUENCE [LARGE SCALE GENOMIC DNA]</scope>
    <source>
        <strain evidence="11 12">MEB164</strain>
    </source>
</reference>
<evidence type="ECO:0000256" key="2">
    <source>
        <dbReference type="ARBA" id="ARBA00004752"/>
    </source>
</evidence>
<dbReference type="Gene3D" id="3.40.1190.10">
    <property type="entry name" value="Mur-like, catalytic domain"/>
    <property type="match status" value="1"/>
</dbReference>
<dbReference type="RefSeq" id="WP_405339150.1">
    <property type="nucleotide sequence ID" value="NZ_JBANFI010000004.1"/>
</dbReference>
<keyword evidence="5 7" id="KW-0547">Nucleotide-binding</keyword>
<name>A0ABW8PYL7_9GAMM</name>
<keyword evidence="7 8" id="KW-0961">Cell wall biogenesis/degradation</keyword>